<evidence type="ECO:0000259" key="2">
    <source>
        <dbReference type="Pfam" id="PF11008"/>
    </source>
</evidence>
<feature type="chain" id="PRO_5020300054" evidence="1">
    <location>
        <begin position="23"/>
        <end position="141"/>
    </location>
</feature>
<proteinExistence type="predicted"/>
<evidence type="ECO:0000313" key="4">
    <source>
        <dbReference type="Proteomes" id="UP000295499"/>
    </source>
</evidence>
<dbReference type="Pfam" id="PF11008">
    <property type="entry name" value="DUF2846"/>
    <property type="match status" value="1"/>
</dbReference>
<feature type="domain" description="DUF2846" evidence="2">
    <location>
        <begin position="26"/>
        <end position="105"/>
    </location>
</feature>
<keyword evidence="4" id="KW-1185">Reference proteome</keyword>
<dbReference type="Proteomes" id="UP000295499">
    <property type="component" value="Unassembled WGS sequence"/>
</dbReference>
<comment type="caution">
    <text evidence="3">The sequence shown here is derived from an EMBL/GenBank/DDBJ whole genome shotgun (WGS) entry which is preliminary data.</text>
</comment>
<protein>
    <submittedName>
        <fullName evidence="3">Uncharacterized protein DUF2846</fullName>
    </submittedName>
</protein>
<evidence type="ECO:0000313" key="3">
    <source>
        <dbReference type="EMBL" id="TDO20668.1"/>
    </source>
</evidence>
<dbReference type="OrthoDB" id="1350465at2"/>
<sequence>MKSIKLFSLLAFCLFSSFSAFSQSTSGQVYLIRATGFTGSAVNYSFYIDGQLVCKQKNKSFSVHDLSPGEHTISVSSGGISNGKKSTPLKVTVVEGKINYVSVVSTQAGYANKITCQEITKNSADPALAKSKQKTDCLAKE</sequence>
<dbReference type="EMBL" id="SNWM01000004">
    <property type="protein sequence ID" value="TDO20668.1"/>
    <property type="molecule type" value="Genomic_DNA"/>
</dbReference>
<keyword evidence="1" id="KW-0732">Signal</keyword>
<feature type="signal peptide" evidence="1">
    <location>
        <begin position="1"/>
        <end position="22"/>
    </location>
</feature>
<organism evidence="3 4">
    <name type="scientific">Pedobacter duraquae</name>
    <dbReference type="NCBI Taxonomy" id="425511"/>
    <lineage>
        <taxon>Bacteria</taxon>
        <taxon>Pseudomonadati</taxon>
        <taxon>Bacteroidota</taxon>
        <taxon>Sphingobacteriia</taxon>
        <taxon>Sphingobacteriales</taxon>
        <taxon>Sphingobacteriaceae</taxon>
        <taxon>Pedobacter</taxon>
    </lineage>
</organism>
<dbReference type="AlphaFoldDB" id="A0A4R6IG48"/>
<reference evidence="3 4" key="1">
    <citation type="submission" date="2019-03" db="EMBL/GenBank/DDBJ databases">
        <title>Genomic Encyclopedia of Archaeal and Bacterial Type Strains, Phase II (KMG-II): from individual species to whole genera.</title>
        <authorList>
            <person name="Goeker M."/>
        </authorList>
    </citation>
    <scope>NUCLEOTIDE SEQUENCE [LARGE SCALE GENOMIC DNA]</scope>
    <source>
        <strain evidence="3 4">DSM 19034</strain>
    </source>
</reference>
<accession>A0A4R6IG48</accession>
<name>A0A4R6IG48_9SPHI</name>
<gene>
    <name evidence="3" type="ORF">CLV32_3301</name>
</gene>
<dbReference type="InterPro" id="IPR022548">
    <property type="entry name" value="DUF2846"/>
</dbReference>
<evidence type="ECO:0000256" key="1">
    <source>
        <dbReference type="SAM" id="SignalP"/>
    </source>
</evidence>
<dbReference type="RefSeq" id="WP_133557353.1">
    <property type="nucleotide sequence ID" value="NZ_SNWM01000004.1"/>
</dbReference>